<dbReference type="Proteomes" id="UP000034581">
    <property type="component" value="Unassembled WGS sequence"/>
</dbReference>
<reference evidence="2 3" key="1">
    <citation type="journal article" date="2015" name="Nature">
        <title>rRNA introns, odd ribosomes, and small enigmatic genomes across a large radiation of phyla.</title>
        <authorList>
            <person name="Brown C.T."/>
            <person name="Hug L.A."/>
            <person name="Thomas B.C."/>
            <person name="Sharon I."/>
            <person name="Castelle C.J."/>
            <person name="Singh A."/>
            <person name="Wilkins M.J."/>
            <person name="Williams K.H."/>
            <person name="Banfield J.F."/>
        </authorList>
    </citation>
    <scope>NUCLEOTIDE SEQUENCE [LARGE SCALE GENOMIC DNA]</scope>
</reference>
<organism evidence="2 3">
    <name type="scientific">candidate division CPR3 bacterium GW2011_GWF2_35_18</name>
    <dbReference type="NCBI Taxonomy" id="1618350"/>
    <lineage>
        <taxon>Bacteria</taxon>
        <taxon>Bacteria division CPR3</taxon>
    </lineage>
</organism>
<keyword evidence="1" id="KW-0472">Membrane</keyword>
<dbReference type="STRING" id="1618350.UR67_C0001G0223"/>
<name>A0A0G0BLD5_UNCC3</name>
<comment type="caution">
    <text evidence="2">The sequence shown here is derived from an EMBL/GenBank/DDBJ whole genome shotgun (WGS) entry which is preliminary data.</text>
</comment>
<dbReference type="Gene3D" id="2.160.20.10">
    <property type="entry name" value="Single-stranded right-handed beta-helix, Pectin lyase-like"/>
    <property type="match status" value="1"/>
</dbReference>
<evidence type="ECO:0000256" key="1">
    <source>
        <dbReference type="SAM" id="Phobius"/>
    </source>
</evidence>
<dbReference type="SUPFAM" id="SSF51126">
    <property type="entry name" value="Pectin lyase-like"/>
    <property type="match status" value="1"/>
</dbReference>
<dbReference type="InterPro" id="IPR011050">
    <property type="entry name" value="Pectin_lyase_fold/virulence"/>
</dbReference>
<dbReference type="AlphaFoldDB" id="A0A0G0BLD5"/>
<keyword evidence="1" id="KW-0812">Transmembrane</keyword>
<dbReference type="InterPro" id="IPR014867">
    <property type="entry name" value="Spore_coat_CotH_CotH2/3/7"/>
</dbReference>
<dbReference type="Pfam" id="PF08757">
    <property type="entry name" value="CotH"/>
    <property type="match status" value="1"/>
</dbReference>
<evidence type="ECO:0000313" key="2">
    <source>
        <dbReference type="EMBL" id="KKP70314.1"/>
    </source>
</evidence>
<feature type="transmembrane region" description="Helical" evidence="1">
    <location>
        <begin position="12"/>
        <end position="31"/>
    </location>
</feature>
<dbReference type="EMBL" id="LBQB01000001">
    <property type="protein sequence ID" value="KKP70314.1"/>
    <property type="molecule type" value="Genomic_DNA"/>
</dbReference>
<keyword evidence="1" id="KW-1133">Transmembrane helix</keyword>
<dbReference type="InterPro" id="IPR012334">
    <property type="entry name" value="Pectin_lyas_fold"/>
</dbReference>
<sequence length="1196" mass="137648">MKKNFNSYLKILLLFTFIINLLIILLTLTSINNAFAPERIRFIFSEVLKEGQLAKFNSTKSEIIKTKYFIENSIKISNQNYIKEVSENSKISIIEVKADYGDLMGLDLSLPESGRVPVTIEIKEGNNNWQEAELKYRGDSLYHWAFEKKSYSIKKEDGSIINLINPKSSDFVADKMSEDLIASEFNLLTPGTDWVSFFINGQFKGVYQQVEDISDSFALKNKLSVIFEGEHIGSDGTSGYSLFVDPMKWKIEGGQEEYIKLNQIINALNSDDVNDFYKYSNIESFADFYSFVSFIQNIHYDSEHNWKLGYKNSQFYPIVWDPVSWIQSYGNDGNSIEDIKSPIAITLRKNVYFNQLFSEKLWGYINNENFYNKINHYLENEKETLKDILDYDVYKGASHQNPNGMRYPQTTKEIFNEIDSLKLKINTRVEFLRAELSKATASYFIENDNLYITYIGIGGSFLELNQPYQSIELYNKNQYVTSPEINNNQVLISGRTKSTLYANTCPTTYRIKIKNLDVSKIRLIHTLTRQEIKLSEIDELSLTDCSMNFDAITQENTQLIIENSNNLPILEINANTVHISDFFDFNEKVKENITVKVNSQNIKGEFKKSKYDDIIILKLDDLYEGRKKWILIERNDQNQKYIQAMSVSEKLGLAIPFYKEIYLQANGFNIGEYYLIENIDKGFIENNKMTFDTDIFDKDEIDTLDENNWDKIAFDPRESDNNTKLLEEFLKDVEDIKNIDQWVDIESFVDFYNFLALTGNENLDYLLYFDNTQGRFKFVPYYYTLYKNTNFEVKDSVIKNVVRYLEEKGYITYATKSEFTGIVGLQSNVNYDRFAFVNENKMQELVFPEDYELGVFKEKLNDNKIILEENSHYEINYDILIPSNIDLIINSGVNLKIAEGKSVITYGQVFALGNKDNPIIIKAKSDKNYGVFAVVGNQADGSEFEYVNFENGSETFFRNTYLSAEFTVYHAEAKISHCYVKGSSSDDGLNIKFAKADLSYTTFDSNSGDAFDGDFVTGDVYNNYFINNGNDGVDVSGSEVHIYNNHIQNSGDKCISVGENSLPLITNNFFDGCHTGMEVKDHSTVEAQNNVFIYNDLAINAYQKKDFFGGGYGKISNSIFYNNEKNLTYDNVFTGEKLLSDDSNIVIVNSLIDKLSRDENLLQDENKIGTETLQSIRNSNWIIDNIGLTESGFIHE</sequence>
<evidence type="ECO:0000313" key="3">
    <source>
        <dbReference type="Proteomes" id="UP000034581"/>
    </source>
</evidence>
<accession>A0A0G0BLD5</accession>
<proteinExistence type="predicted"/>
<protein>
    <recommendedName>
        <fullName evidence="4">Right handed beta helix domain-containing protein</fullName>
    </recommendedName>
</protein>
<gene>
    <name evidence="2" type="ORF">UR67_C0001G0223</name>
</gene>
<evidence type="ECO:0008006" key="4">
    <source>
        <dbReference type="Google" id="ProtNLM"/>
    </source>
</evidence>